<keyword evidence="3" id="KW-1185">Reference proteome</keyword>
<name>A0ABD1EMT9_HYPHA</name>
<sequence length="89" mass="10904">MSLSEAQLKFIEECKQEFSERFTDLDCDYKKIYDEGIPSPPIIYPWHPRNRNNRDWGPDRSRQGGGRNRHLMQQRHEPHRSNDRRYRPY</sequence>
<dbReference type="AlphaFoldDB" id="A0ABD1EMT9"/>
<feature type="compositionally biased region" description="Basic and acidic residues" evidence="1">
    <location>
        <begin position="52"/>
        <end position="62"/>
    </location>
</feature>
<feature type="compositionally biased region" description="Basic and acidic residues" evidence="1">
    <location>
        <begin position="74"/>
        <end position="89"/>
    </location>
</feature>
<comment type="caution">
    <text evidence="2">The sequence shown here is derived from an EMBL/GenBank/DDBJ whole genome shotgun (WGS) entry which is preliminary data.</text>
</comment>
<gene>
    <name evidence="2" type="ORF">ABEB36_008584</name>
</gene>
<dbReference type="Proteomes" id="UP001566132">
    <property type="component" value="Unassembled WGS sequence"/>
</dbReference>
<proteinExistence type="predicted"/>
<feature type="region of interest" description="Disordered" evidence="1">
    <location>
        <begin position="38"/>
        <end position="89"/>
    </location>
</feature>
<organism evidence="2 3">
    <name type="scientific">Hypothenemus hampei</name>
    <name type="common">Coffee berry borer</name>
    <dbReference type="NCBI Taxonomy" id="57062"/>
    <lineage>
        <taxon>Eukaryota</taxon>
        <taxon>Metazoa</taxon>
        <taxon>Ecdysozoa</taxon>
        <taxon>Arthropoda</taxon>
        <taxon>Hexapoda</taxon>
        <taxon>Insecta</taxon>
        <taxon>Pterygota</taxon>
        <taxon>Neoptera</taxon>
        <taxon>Endopterygota</taxon>
        <taxon>Coleoptera</taxon>
        <taxon>Polyphaga</taxon>
        <taxon>Cucujiformia</taxon>
        <taxon>Curculionidae</taxon>
        <taxon>Scolytinae</taxon>
        <taxon>Hypothenemus</taxon>
    </lineage>
</organism>
<evidence type="ECO:0000313" key="3">
    <source>
        <dbReference type="Proteomes" id="UP001566132"/>
    </source>
</evidence>
<dbReference type="Pfam" id="PF15320">
    <property type="entry name" value="RAM"/>
    <property type="match status" value="1"/>
</dbReference>
<evidence type="ECO:0000256" key="1">
    <source>
        <dbReference type="SAM" id="MobiDB-lite"/>
    </source>
</evidence>
<accession>A0ABD1EMT9</accession>
<protein>
    <submittedName>
        <fullName evidence="2">Uncharacterized protein</fullName>
    </submittedName>
</protein>
<evidence type="ECO:0000313" key="2">
    <source>
        <dbReference type="EMBL" id="KAL1497661.1"/>
    </source>
</evidence>
<dbReference type="EMBL" id="JBDJPC010000006">
    <property type="protein sequence ID" value="KAL1497661.1"/>
    <property type="molecule type" value="Genomic_DNA"/>
</dbReference>
<reference evidence="2 3" key="1">
    <citation type="submission" date="2024-05" db="EMBL/GenBank/DDBJ databases">
        <title>Genetic variation in Jamaican populations of the coffee berry borer (Hypothenemus hampei).</title>
        <authorList>
            <person name="Errbii M."/>
            <person name="Myrie A."/>
        </authorList>
    </citation>
    <scope>NUCLEOTIDE SEQUENCE [LARGE SCALE GENOMIC DNA]</scope>
    <source>
        <strain evidence="2">JA-Hopewell-2020-01-JO</strain>
        <tissue evidence="2">Whole body</tissue>
    </source>
</reference>
<dbReference type="InterPro" id="IPR028271">
    <property type="entry name" value="RAMAC"/>
</dbReference>